<comment type="caution">
    <text evidence="3">The sequence shown here is derived from an EMBL/GenBank/DDBJ whole genome shotgun (WGS) entry which is preliminary data.</text>
</comment>
<name>A0A7V3ZHX8_DICTH</name>
<comment type="similarity">
    <text evidence="2">Belongs to the bacterial solute-binding protein 1 family.</text>
</comment>
<protein>
    <submittedName>
        <fullName evidence="3">Extracellular solute-binding protein</fullName>
    </submittedName>
</protein>
<dbReference type="Pfam" id="PF01547">
    <property type="entry name" value="SBP_bac_1"/>
    <property type="match status" value="1"/>
</dbReference>
<accession>A0A7V3ZHX8</accession>
<dbReference type="PANTHER" id="PTHR43649:SF27">
    <property type="entry name" value="EXTRACELLULAR SOLUTE-BINDING PROTEIN FAMILY 1"/>
    <property type="match status" value="1"/>
</dbReference>
<reference evidence="3" key="1">
    <citation type="journal article" date="2020" name="mSystems">
        <title>Genome- and Community-Level Interaction Insights into Carbon Utilization and Element Cycling Functions of Hydrothermarchaeota in Hydrothermal Sediment.</title>
        <authorList>
            <person name="Zhou Z."/>
            <person name="Liu Y."/>
            <person name="Xu W."/>
            <person name="Pan J."/>
            <person name="Luo Z.H."/>
            <person name="Li M."/>
        </authorList>
    </citation>
    <scope>NUCLEOTIDE SEQUENCE [LARGE SCALE GENOMIC DNA]</scope>
    <source>
        <strain evidence="3">SpSt-70</strain>
    </source>
</reference>
<dbReference type="InterPro" id="IPR050490">
    <property type="entry name" value="Bact_solute-bd_prot1"/>
</dbReference>
<dbReference type="CDD" id="cd14489">
    <property type="entry name" value="CBM_SBP_bac_1_like"/>
    <property type="match status" value="1"/>
</dbReference>
<evidence type="ECO:0000313" key="3">
    <source>
        <dbReference type="EMBL" id="HGK23289.1"/>
    </source>
</evidence>
<dbReference type="EMBL" id="DTDV01000007">
    <property type="protein sequence ID" value="HGK23289.1"/>
    <property type="molecule type" value="Genomic_DNA"/>
</dbReference>
<organism evidence="3">
    <name type="scientific">Dictyoglomus thermophilum</name>
    <dbReference type="NCBI Taxonomy" id="14"/>
    <lineage>
        <taxon>Bacteria</taxon>
        <taxon>Pseudomonadati</taxon>
        <taxon>Dictyoglomota</taxon>
        <taxon>Dictyoglomia</taxon>
        <taxon>Dictyoglomales</taxon>
        <taxon>Dictyoglomaceae</taxon>
        <taxon>Dictyoglomus</taxon>
    </lineage>
</organism>
<evidence type="ECO:0000256" key="2">
    <source>
        <dbReference type="ARBA" id="ARBA00008520"/>
    </source>
</evidence>
<comment type="subcellular location">
    <subcellularLocation>
        <location evidence="1">Periplasm</location>
    </subcellularLocation>
</comment>
<dbReference type="AlphaFoldDB" id="A0A7V3ZHX8"/>
<dbReference type="GO" id="GO:0042597">
    <property type="term" value="C:periplasmic space"/>
    <property type="evidence" value="ECO:0007669"/>
    <property type="project" value="UniProtKB-SubCell"/>
</dbReference>
<sequence>MLIFEKILKLVLKFISLLLFILLLITNLNFAQNSLVNLNVIFELISKENSYETYISRFYDKKRPNLTLIINAINYSNFSKDMDLKRLTNLTQDKHPVLYTGENGFVEWTFNIEEEGLYNIAVKYYPITGKNSAIEREIMIDGKRPFNEVRIVRFERIWKDAGDPLKDNRGNELRPLQIESPMWVEKIIDDAEGLYSEPFLFYFTKGKHTLRFISVKEPMVIDYIKIFNLKDIPSYSEIINTYHKEDLKRNVKNIIVKIQGEKAYLKSEPTLYPVYDMSNPLNEPYSSRNKLLNIIGGYNWRSSGQWIEWKFTVPEDGFYKIGFKFRQNANPGIPSERTLYIDGRIPFKEVMNIKFKYDTKWQFKYLGNGKDEYLFHLTKGEHTLRLKVTYESIAEIIRNILQCSIDLSQLYTKIVMITSPNPDPYRDYLLEQSIPDLIPTLERNAKILRENAEKLKIIGGEKVSEAATLERVAIQLEGMAKEPETIAQRLQRYRDNLSALSAWVLAIREQPLDIDYIIVASPDARSPRVNPNIFEGIWDGVKKFFYSFLEDYNMIGTVYEKDKAINVWVQMGRDQAETLKMLIDTDFTPKTGIGVNLNIITTEAALLFSVASKENPPDVALNVPRGLAVDYGIRGALVDISKLPGFENVKKYFAPYALVPYSFGGKVYGLPMTQDFPIMFYRADILGRLNIEVPNTWDELYKTIAKLQSYNLQFAAGTGGTSFDIFNMLLLQRGGKYYTEDGKRCILNNEEGVTAFKEWTNLYVLYGIPLYYDFFNRFRTGEMPLGIGPYTMYNQFKVAAPEISGLWGIAPVPGRRKRDGSIDRSVAGGGNAILIFSQTKKLKEAWEFVKWWVSTDVQARFGRELEAVLGAGARYNTANIEAMSYLPWPSSDYKILSTQWRYLKEIPNVPGSYYVSRHLDNAFREVVMLGEIPREAIEKYTREINKEIDRKREEFGLELAKE</sequence>
<dbReference type="Gene3D" id="2.60.120.260">
    <property type="entry name" value="Galactose-binding domain-like"/>
    <property type="match status" value="2"/>
</dbReference>
<dbReference type="InterPro" id="IPR006059">
    <property type="entry name" value="SBP"/>
</dbReference>
<gene>
    <name evidence="3" type="ORF">ENU78_02395</name>
</gene>
<dbReference type="Gene3D" id="3.40.190.10">
    <property type="entry name" value="Periplasmic binding protein-like II"/>
    <property type="match status" value="1"/>
</dbReference>
<dbReference type="PANTHER" id="PTHR43649">
    <property type="entry name" value="ARABINOSE-BINDING PROTEIN-RELATED"/>
    <property type="match status" value="1"/>
</dbReference>
<evidence type="ECO:0000256" key="1">
    <source>
        <dbReference type="ARBA" id="ARBA00004418"/>
    </source>
</evidence>
<proteinExistence type="inferred from homology"/>
<dbReference type="SUPFAM" id="SSF53850">
    <property type="entry name" value="Periplasmic binding protein-like II"/>
    <property type="match status" value="1"/>
</dbReference>